<dbReference type="SUPFAM" id="SSF48726">
    <property type="entry name" value="Immunoglobulin"/>
    <property type="match status" value="2"/>
</dbReference>
<protein>
    <recommendedName>
        <fullName evidence="1">Ig-like domain-containing protein</fullName>
    </recommendedName>
</protein>
<dbReference type="SMART" id="SM00409">
    <property type="entry name" value="IG"/>
    <property type="match status" value="2"/>
</dbReference>
<dbReference type="Pfam" id="PF07686">
    <property type="entry name" value="V-set"/>
    <property type="match status" value="1"/>
</dbReference>
<dbReference type="InterPro" id="IPR013106">
    <property type="entry name" value="Ig_V-set"/>
</dbReference>
<evidence type="ECO:0000313" key="3">
    <source>
        <dbReference type="Proteomes" id="UP001488838"/>
    </source>
</evidence>
<accession>A0AAW0HBV0</accession>
<sequence>SVELNLEGTLFNILRILLYCLAGSMASYILTQPSSISVALGQVAIITCSGDKLSDKYVNWYSKKEGHAPVPMASQTNFLVPTQATLTISNIQVANESDYYCQCWDSTSSFSQPVLTQSPTASSSLGASVKLTCTLSSQHSTYNIEWYQQQPDKAPKYLMYLRSNGNYEKGDGIPDRFSGSSSGAHRYLSISNIQPEDEADYFCGTGDSSG</sequence>
<dbReference type="SMART" id="SM00408">
    <property type="entry name" value="IGc2"/>
    <property type="match status" value="2"/>
</dbReference>
<feature type="domain" description="Ig-like" evidence="1">
    <location>
        <begin position="113"/>
        <end position="210"/>
    </location>
</feature>
<evidence type="ECO:0000259" key="1">
    <source>
        <dbReference type="PROSITE" id="PS50835"/>
    </source>
</evidence>
<dbReference type="InterPro" id="IPR003599">
    <property type="entry name" value="Ig_sub"/>
</dbReference>
<dbReference type="InterPro" id="IPR013783">
    <property type="entry name" value="Ig-like_fold"/>
</dbReference>
<dbReference type="Pfam" id="PF07679">
    <property type="entry name" value="I-set"/>
    <property type="match status" value="1"/>
</dbReference>
<dbReference type="Gene3D" id="2.60.40.10">
    <property type="entry name" value="Immunoglobulins"/>
    <property type="match status" value="2"/>
</dbReference>
<dbReference type="EMBL" id="JBBHLL010000651">
    <property type="protein sequence ID" value="KAK7798893.1"/>
    <property type="molecule type" value="Genomic_DNA"/>
</dbReference>
<dbReference type="InterPro" id="IPR003598">
    <property type="entry name" value="Ig_sub2"/>
</dbReference>
<dbReference type="InterPro" id="IPR036179">
    <property type="entry name" value="Ig-like_dom_sf"/>
</dbReference>
<dbReference type="PROSITE" id="PS50835">
    <property type="entry name" value="IG_LIKE"/>
    <property type="match status" value="2"/>
</dbReference>
<feature type="non-terminal residue" evidence="2">
    <location>
        <position position="1"/>
    </location>
</feature>
<dbReference type="AlphaFoldDB" id="A0AAW0HBV0"/>
<dbReference type="PANTHER" id="PTHR23267">
    <property type="entry name" value="IMMUNOGLOBULIN LIGHT CHAIN"/>
    <property type="match status" value="1"/>
</dbReference>
<organism evidence="2 3">
    <name type="scientific">Myodes glareolus</name>
    <name type="common">Bank vole</name>
    <name type="synonym">Clethrionomys glareolus</name>
    <dbReference type="NCBI Taxonomy" id="447135"/>
    <lineage>
        <taxon>Eukaryota</taxon>
        <taxon>Metazoa</taxon>
        <taxon>Chordata</taxon>
        <taxon>Craniata</taxon>
        <taxon>Vertebrata</taxon>
        <taxon>Euteleostomi</taxon>
        <taxon>Mammalia</taxon>
        <taxon>Eutheria</taxon>
        <taxon>Euarchontoglires</taxon>
        <taxon>Glires</taxon>
        <taxon>Rodentia</taxon>
        <taxon>Myomorpha</taxon>
        <taxon>Muroidea</taxon>
        <taxon>Cricetidae</taxon>
        <taxon>Arvicolinae</taxon>
        <taxon>Myodes</taxon>
    </lineage>
</organism>
<dbReference type="Proteomes" id="UP001488838">
    <property type="component" value="Unassembled WGS sequence"/>
</dbReference>
<reference evidence="2 3" key="1">
    <citation type="journal article" date="2023" name="bioRxiv">
        <title>Conserved and derived expression patterns and positive selection on dental genes reveal complex evolutionary context of ever-growing rodent molars.</title>
        <authorList>
            <person name="Calamari Z.T."/>
            <person name="Song A."/>
            <person name="Cohen E."/>
            <person name="Akter M."/>
            <person name="Roy R.D."/>
            <person name="Hallikas O."/>
            <person name="Christensen M.M."/>
            <person name="Li P."/>
            <person name="Marangoni P."/>
            <person name="Jernvall J."/>
            <person name="Klein O.D."/>
        </authorList>
    </citation>
    <scope>NUCLEOTIDE SEQUENCE [LARGE SCALE GENOMIC DNA]</scope>
    <source>
        <strain evidence="2">V071</strain>
    </source>
</reference>
<dbReference type="InterPro" id="IPR013098">
    <property type="entry name" value="Ig_I-set"/>
</dbReference>
<evidence type="ECO:0000313" key="2">
    <source>
        <dbReference type="EMBL" id="KAK7798893.1"/>
    </source>
</evidence>
<dbReference type="InterPro" id="IPR007110">
    <property type="entry name" value="Ig-like_dom"/>
</dbReference>
<dbReference type="SMART" id="SM00406">
    <property type="entry name" value="IGv"/>
    <property type="match status" value="1"/>
</dbReference>
<comment type="caution">
    <text evidence="2">The sequence shown here is derived from an EMBL/GenBank/DDBJ whole genome shotgun (WGS) entry which is preliminary data.</text>
</comment>
<proteinExistence type="predicted"/>
<name>A0AAW0HBV0_MYOGA</name>
<keyword evidence="3" id="KW-1185">Reference proteome</keyword>
<gene>
    <name evidence="2" type="ORF">U0070_013269</name>
</gene>
<feature type="domain" description="Ig-like" evidence="1">
    <location>
        <begin position="27"/>
        <end position="111"/>
    </location>
</feature>
<dbReference type="InterPro" id="IPR050150">
    <property type="entry name" value="IgV_Light_Chain"/>
</dbReference>